<dbReference type="Pfam" id="PF01507">
    <property type="entry name" value="PAPS_reduct"/>
    <property type="match status" value="1"/>
</dbReference>
<dbReference type="EMBL" id="SULG01000059">
    <property type="protein sequence ID" value="TLD41180.1"/>
    <property type="molecule type" value="Genomic_DNA"/>
</dbReference>
<dbReference type="InterPro" id="IPR014729">
    <property type="entry name" value="Rossmann-like_a/b/a_fold"/>
</dbReference>
<sequence>MSTGPRHILSLSGGKDSTALAIYMRDKVTEMEYVFCDTDKELKETYEYLNRIEAFLGKKIIRLNDNAGFDHWHKVFGGYLPAPNMRWCTKFLKLKPFEEFVGDDPVISYIGIRADEDRVGYISHKPNIKTVYPFKEDKIDLSGVIKILEDSGIGMPPYLKWGRTHSGCYFCFFQKPIEWVRLLENYPEDFEKAQAYEKISDEPGKTFTWIQGMPLNELRKSENIEKIKKRYDEIKERSRKNRKNKKLVEVLTEIDEEENESRACLICQL</sequence>
<evidence type="ECO:0000313" key="3">
    <source>
        <dbReference type="EMBL" id="TLD41180.1"/>
    </source>
</evidence>
<evidence type="ECO:0000256" key="1">
    <source>
        <dbReference type="SAM" id="Coils"/>
    </source>
</evidence>
<accession>A0A533QKU5</accession>
<evidence type="ECO:0000259" key="2">
    <source>
        <dbReference type="Pfam" id="PF01507"/>
    </source>
</evidence>
<name>A0A533QKU5_9BACT</name>
<dbReference type="InterPro" id="IPR002500">
    <property type="entry name" value="PAPS_reduct_dom"/>
</dbReference>
<dbReference type="Proteomes" id="UP000319783">
    <property type="component" value="Unassembled WGS sequence"/>
</dbReference>
<gene>
    <name evidence="3" type="ORF">JETT_2562</name>
</gene>
<comment type="caution">
    <text evidence="3">The sequence shown here is derived from an EMBL/GenBank/DDBJ whole genome shotgun (WGS) entry which is preliminary data.</text>
</comment>
<proteinExistence type="predicted"/>
<feature type="domain" description="Phosphoadenosine phosphosulphate reductase" evidence="2">
    <location>
        <begin position="7"/>
        <end position="118"/>
    </location>
</feature>
<keyword evidence="1" id="KW-0175">Coiled coil</keyword>
<dbReference type="PANTHER" id="PTHR43196:SF2">
    <property type="entry name" value="PHOSPHOADENOSINE PHOSPHOSULFATE REDUCTASE"/>
    <property type="match status" value="1"/>
</dbReference>
<dbReference type="SUPFAM" id="SSF52402">
    <property type="entry name" value="Adenine nucleotide alpha hydrolases-like"/>
    <property type="match status" value="1"/>
</dbReference>
<reference evidence="3 4" key="1">
    <citation type="submission" date="2019-04" db="EMBL/GenBank/DDBJ databases">
        <title>Genome of a novel bacterium Candidatus Jettenia ecosi reconstructed from metagenome of an anammox bioreactor.</title>
        <authorList>
            <person name="Mardanov A.V."/>
            <person name="Beletsky A.V."/>
            <person name="Ravin N.V."/>
            <person name="Botchkova E.A."/>
            <person name="Litti Y.V."/>
            <person name="Nozhevnikova A.N."/>
        </authorList>
    </citation>
    <scope>NUCLEOTIDE SEQUENCE [LARGE SCALE GENOMIC DNA]</scope>
    <source>
        <strain evidence="3">J2</strain>
    </source>
</reference>
<organism evidence="3 4">
    <name type="scientific">Candidatus Jettenia ecosi</name>
    <dbReference type="NCBI Taxonomy" id="2494326"/>
    <lineage>
        <taxon>Bacteria</taxon>
        <taxon>Pseudomonadati</taxon>
        <taxon>Planctomycetota</taxon>
        <taxon>Candidatus Brocadiia</taxon>
        <taxon>Candidatus Brocadiales</taxon>
        <taxon>Candidatus Brocadiaceae</taxon>
        <taxon>Candidatus Jettenia</taxon>
    </lineage>
</organism>
<protein>
    <submittedName>
        <fullName evidence="3">Phosphoadenylyl-sulfate reductase [thioredoxin]</fullName>
    </submittedName>
</protein>
<evidence type="ECO:0000313" key="4">
    <source>
        <dbReference type="Proteomes" id="UP000319783"/>
    </source>
</evidence>
<dbReference type="GO" id="GO:0003824">
    <property type="term" value="F:catalytic activity"/>
    <property type="evidence" value="ECO:0007669"/>
    <property type="project" value="InterPro"/>
</dbReference>
<dbReference type="InterPro" id="IPR050128">
    <property type="entry name" value="Sulfate_adenylyltrnsfr_sub2"/>
</dbReference>
<dbReference type="AlphaFoldDB" id="A0A533QKU5"/>
<feature type="coiled-coil region" evidence="1">
    <location>
        <begin position="224"/>
        <end position="260"/>
    </location>
</feature>
<dbReference type="PANTHER" id="PTHR43196">
    <property type="entry name" value="SULFATE ADENYLYLTRANSFERASE SUBUNIT 2"/>
    <property type="match status" value="1"/>
</dbReference>
<dbReference type="Gene3D" id="3.40.50.620">
    <property type="entry name" value="HUPs"/>
    <property type="match status" value="1"/>
</dbReference>